<name>A0A2P8CX01_9BACT</name>
<dbReference type="GO" id="GO:0003700">
    <property type="term" value="F:DNA-binding transcription factor activity"/>
    <property type="evidence" value="ECO:0007669"/>
    <property type="project" value="InterPro"/>
</dbReference>
<reference evidence="5 6" key="1">
    <citation type="submission" date="2018-03" db="EMBL/GenBank/DDBJ databases">
        <title>Genomic Encyclopedia of Type Strains, Phase III (KMG-III): the genomes of soil and plant-associated and newly described type strains.</title>
        <authorList>
            <person name="Whitman W."/>
        </authorList>
    </citation>
    <scope>NUCLEOTIDE SEQUENCE [LARGE SCALE GENOMIC DNA]</scope>
    <source>
        <strain evidence="5 6">CGMCC 1.12700</strain>
    </source>
</reference>
<keyword evidence="2" id="KW-0238">DNA-binding</keyword>
<protein>
    <submittedName>
        <fullName evidence="5">AraC family transcriptional regulator</fullName>
    </submittedName>
</protein>
<evidence type="ECO:0000313" key="6">
    <source>
        <dbReference type="Proteomes" id="UP000240572"/>
    </source>
</evidence>
<evidence type="ECO:0000256" key="3">
    <source>
        <dbReference type="ARBA" id="ARBA00023163"/>
    </source>
</evidence>
<accession>A0A2P8CX01</accession>
<keyword evidence="1" id="KW-0805">Transcription regulation</keyword>
<dbReference type="SUPFAM" id="SSF46689">
    <property type="entry name" value="Homeodomain-like"/>
    <property type="match status" value="1"/>
</dbReference>
<evidence type="ECO:0000313" key="5">
    <source>
        <dbReference type="EMBL" id="PSK89505.1"/>
    </source>
</evidence>
<gene>
    <name evidence="5" type="ORF">B0I18_11160</name>
</gene>
<comment type="caution">
    <text evidence="5">The sequence shown here is derived from an EMBL/GenBank/DDBJ whole genome shotgun (WGS) entry which is preliminary data.</text>
</comment>
<evidence type="ECO:0000256" key="2">
    <source>
        <dbReference type="ARBA" id="ARBA00023125"/>
    </source>
</evidence>
<dbReference type="Gene3D" id="1.10.10.60">
    <property type="entry name" value="Homeodomain-like"/>
    <property type="match status" value="1"/>
</dbReference>
<dbReference type="InterPro" id="IPR018060">
    <property type="entry name" value="HTH_AraC"/>
</dbReference>
<evidence type="ECO:0000256" key="1">
    <source>
        <dbReference type="ARBA" id="ARBA00023015"/>
    </source>
</evidence>
<evidence type="ECO:0000259" key="4">
    <source>
        <dbReference type="PROSITE" id="PS01124"/>
    </source>
</evidence>
<dbReference type="GO" id="GO:0043565">
    <property type="term" value="F:sequence-specific DNA binding"/>
    <property type="evidence" value="ECO:0007669"/>
    <property type="project" value="InterPro"/>
</dbReference>
<dbReference type="PROSITE" id="PS01124">
    <property type="entry name" value="HTH_ARAC_FAMILY_2"/>
    <property type="match status" value="1"/>
</dbReference>
<dbReference type="PANTHER" id="PTHR43280:SF2">
    <property type="entry name" value="HTH-TYPE TRANSCRIPTIONAL REGULATOR EXSA"/>
    <property type="match status" value="1"/>
</dbReference>
<dbReference type="RefSeq" id="WP_106524753.1">
    <property type="nucleotide sequence ID" value="NZ_PYGD01000011.1"/>
</dbReference>
<dbReference type="Pfam" id="PF22200">
    <property type="entry name" value="ExsA_N"/>
    <property type="match status" value="1"/>
</dbReference>
<dbReference type="OrthoDB" id="4480133at2"/>
<organism evidence="5 6">
    <name type="scientific">Taibaiella chishuiensis</name>
    <dbReference type="NCBI Taxonomy" id="1434707"/>
    <lineage>
        <taxon>Bacteria</taxon>
        <taxon>Pseudomonadati</taxon>
        <taxon>Bacteroidota</taxon>
        <taxon>Chitinophagia</taxon>
        <taxon>Chitinophagales</taxon>
        <taxon>Chitinophagaceae</taxon>
        <taxon>Taibaiella</taxon>
    </lineage>
</organism>
<dbReference type="InterPro" id="IPR009057">
    <property type="entry name" value="Homeodomain-like_sf"/>
</dbReference>
<keyword evidence="3" id="KW-0804">Transcription</keyword>
<keyword evidence="6" id="KW-1185">Reference proteome</keyword>
<dbReference type="SMART" id="SM00342">
    <property type="entry name" value="HTH_ARAC"/>
    <property type="match status" value="1"/>
</dbReference>
<dbReference type="Proteomes" id="UP000240572">
    <property type="component" value="Unassembled WGS sequence"/>
</dbReference>
<dbReference type="Pfam" id="PF12833">
    <property type="entry name" value="HTH_18"/>
    <property type="match status" value="1"/>
</dbReference>
<dbReference type="AlphaFoldDB" id="A0A2P8CX01"/>
<sequence>MKDLNCGKIIKESPQVLSWNQDVFLMSYLRYEDVFRANMCVHMNHIGIVLQGQKEILGKDSKTVVPAGAGFFMKKGAYLVTDTITDPGKGYEAIVIFFSDEWLSGQFEAISACSKYVSPEQGGQPPGDSTLLAKDELMHVLALQLKTWLCVNTTPERLRDLLPKKVLELFQVLISAPGGQYFERQLRSMDRHVNPGLVQLKERYYQEHISLEQYAFLANCSLSTFKRKFTQTFKTNPGKWIMQRRLEAAYELLVSSDKNVTEIAYETGFETPAHFIASFKQKYHLTPKQLQQRV</sequence>
<dbReference type="PANTHER" id="PTHR43280">
    <property type="entry name" value="ARAC-FAMILY TRANSCRIPTIONAL REGULATOR"/>
    <property type="match status" value="1"/>
</dbReference>
<feature type="domain" description="HTH araC/xylS-type" evidence="4">
    <location>
        <begin position="195"/>
        <end position="293"/>
    </location>
</feature>
<proteinExistence type="predicted"/>
<dbReference type="InterPro" id="IPR054015">
    <property type="entry name" value="ExsA-like_N"/>
</dbReference>
<dbReference type="EMBL" id="PYGD01000011">
    <property type="protein sequence ID" value="PSK89505.1"/>
    <property type="molecule type" value="Genomic_DNA"/>
</dbReference>